<evidence type="ECO:0000313" key="1">
    <source>
        <dbReference type="EMBL" id="KAK0436639.1"/>
    </source>
</evidence>
<dbReference type="EMBL" id="JAUEPS010000124">
    <property type="protein sequence ID" value="KAK0436639.1"/>
    <property type="molecule type" value="Genomic_DNA"/>
</dbReference>
<accession>A0AA39MK42</accession>
<sequence length="288" mass="31012">MSQSFQTVSVNANGFANVMKHSAFSNIVSAHCLHAWLIAETKSQSSVHLCINIPDYKVFESPGVKADRTTSKWGVALGVTASLHSQMVLLPPQLAGRAVCIDVIIPSDSGRGFPHHLVGVYAPYNPGGAPNLHDTLHDFWDHIYHLCATAQHSWQVIGDFNATLMSSEVMGEATGNNHACTAYCHFLQQSHGIDTCEIQNDNDAHHVFTLNAYNGSCWSIIDHCVHSAHGIDISVISTPQSFMPGTDHQLISSAIVCSPPAALNASSSLSSACPQDQSPYPPCFIVPK</sequence>
<dbReference type="AlphaFoldDB" id="A0AA39MK42"/>
<dbReference type="InterPro" id="IPR036691">
    <property type="entry name" value="Endo/exonu/phosph_ase_sf"/>
</dbReference>
<dbReference type="Proteomes" id="UP001175211">
    <property type="component" value="Unassembled WGS sequence"/>
</dbReference>
<dbReference type="GeneID" id="85362197"/>
<dbReference type="Gene3D" id="3.60.10.10">
    <property type="entry name" value="Endonuclease/exonuclease/phosphatase"/>
    <property type="match status" value="1"/>
</dbReference>
<proteinExistence type="predicted"/>
<gene>
    <name evidence="1" type="ORF">EV420DRAFT_1652460</name>
</gene>
<keyword evidence="2" id="KW-1185">Reference proteome</keyword>
<evidence type="ECO:0008006" key="3">
    <source>
        <dbReference type="Google" id="ProtNLM"/>
    </source>
</evidence>
<protein>
    <recommendedName>
        <fullName evidence="3">Endonuclease/exonuclease/phosphatase domain-containing protein</fullName>
    </recommendedName>
</protein>
<dbReference type="SUPFAM" id="SSF56219">
    <property type="entry name" value="DNase I-like"/>
    <property type="match status" value="1"/>
</dbReference>
<comment type="caution">
    <text evidence="1">The sequence shown here is derived from an EMBL/GenBank/DDBJ whole genome shotgun (WGS) entry which is preliminary data.</text>
</comment>
<reference evidence="1" key="1">
    <citation type="submission" date="2023-06" db="EMBL/GenBank/DDBJ databases">
        <authorList>
            <consortium name="Lawrence Berkeley National Laboratory"/>
            <person name="Ahrendt S."/>
            <person name="Sahu N."/>
            <person name="Indic B."/>
            <person name="Wong-Bajracharya J."/>
            <person name="Merenyi Z."/>
            <person name="Ke H.-M."/>
            <person name="Monk M."/>
            <person name="Kocsube S."/>
            <person name="Drula E."/>
            <person name="Lipzen A."/>
            <person name="Balint B."/>
            <person name="Henrissat B."/>
            <person name="Andreopoulos B."/>
            <person name="Martin F.M."/>
            <person name="Harder C.B."/>
            <person name="Rigling D."/>
            <person name="Ford K.L."/>
            <person name="Foster G.D."/>
            <person name="Pangilinan J."/>
            <person name="Papanicolaou A."/>
            <person name="Barry K."/>
            <person name="LaButti K."/>
            <person name="Viragh M."/>
            <person name="Koriabine M."/>
            <person name="Yan M."/>
            <person name="Riley R."/>
            <person name="Champramary S."/>
            <person name="Plett K.L."/>
            <person name="Tsai I.J."/>
            <person name="Slot J."/>
            <person name="Sipos G."/>
            <person name="Plett J."/>
            <person name="Nagy L.G."/>
            <person name="Grigoriev I.V."/>
        </authorList>
    </citation>
    <scope>NUCLEOTIDE SEQUENCE</scope>
    <source>
        <strain evidence="1">CCBAS 213</strain>
    </source>
</reference>
<name>A0AA39MK42_ARMTA</name>
<evidence type="ECO:0000313" key="2">
    <source>
        <dbReference type="Proteomes" id="UP001175211"/>
    </source>
</evidence>
<organism evidence="1 2">
    <name type="scientific">Armillaria tabescens</name>
    <name type="common">Ringless honey mushroom</name>
    <name type="synonym">Agaricus tabescens</name>
    <dbReference type="NCBI Taxonomy" id="1929756"/>
    <lineage>
        <taxon>Eukaryota</taxon>
        <taxon>Fungi</taxon>
        <taxon>Dikarya</taxon>
        <taxon>Basidiomycota</taxon>
        <taxon>Agaricomycotina</taxon>
        <taxon>Agaricomycetes</taxon>
        <taxon>Agaricomycetidae</taxon>
        <taxon>Agaricales</taxon>
        <taxon>Marasmiineae</taxon>
        <taxon>Physalacriaceae</taxon>
        <taxon>Desarmillaria</taxon>
    </lineage>
</organism>
<dbReference type="RefSeq" id="XP_060322317.1">
    <property type="nucleotide sequence ID" value="XM_060478649.1"/>
</dbReference>